<dbReference type="EMBL" id="CM044704">
    <property type="protein sequence ID" value="KAI5665450.1"/>
    <property type="molecule type" value="Genomic_DNA"/>
</dbReference>
<accession>A0ACC0AYT3</accession>
<sequence length="528" mass="60569">MVTAKKSSSLKEYLKKYQDGNEDEKKVKKKKKKSEPNNGAGVIVVDEDPIWQKPVKFEEEEDDDLVDEKPQVDEDIEVKRMKRLEEARSKRRLGMISEDGSGWVSVADTPKIVNSGDLASDMSPPRRRRVDTPSPEREHDGGDLSPPRKQSTRNYSPSPEAKLKPSAAAYSDLSPPRKRRDKDVSSVSGRGTKLPSTSSIDLNDQNARDISPPRKRRARYDTPSPDPNLDSDTRREADDISPLRRQRESHFSSSPEPKKKSSYYVARDSDISPPRRVRKENSRTSTAAEVASSAKDLSPPRKTRKKSPLPKQLPKTGLVTGQDIKEEVAKTKKEDWLRFKEMDPSVSGRGAEPVYRDKVTGERMSKDQFLKLQKKEEEKPKEVKLEWGKGLAQKREAEAKLEELEREKEKPFARSRDDPELDQMLKERVRWGDPMAHLVKKKQLEPVLPDFGDDEKMKESGFVVPQEIPTHSWIKRRLDFPPNRYGIRPGRHWDGVDRSTGYEKQLFKRMNEKKATQTEAYLWSVSDM</sequence>
<gene>
    <name evidence="1" type="ORF">M9H77_15303</name>
</gene>
<name>A0ACC0AYT3_CATRO</name>
<protein>
    <submittedName>
        <fullName evidence="1">Uncharacterized protein</fullName>
    </submittedName>
</protein>
<proteinExistence type="predicted"/>
<keyword evidence="2" id="KW-1185">Reference proteome</keyword>
<comment type="caution">
    <text evidence="1">The sequence shown here is derived from an EMBL/GenBank/DDBJ whole genome shotgun (WGS) entry which is preliminary data.</text>
</comment>
<reference evidence="2" key="1">
    <citation type="journal article" date="2023" name="Nat. Plants">
        <title>Single-cell RNA sequencing provides a high-resolution roadmap for understanding the multicellular compartmentation of specialized metabolism.</title>
        <authorList>
            <person name="Sun S."/>
            <person name="Shen X."/>
            <person name="Li Y."/>
            <person name="Li Y."/>
            <person name="Wang S."/>
            <person name="Li R."/>
            <person name="Zhang H."/>
            <person name="Shen G."/>
            <person name="Guo B."/>
            <person name="Wei J."/>
            <person name="Xu J."/>
            <person name="St-Pierre B."/>
            <person name="Chen S."/>
            <person name="Sun C."/>
        </authorList>
    </citation>
    <scope>NUCLEOTIDE SEQUENCE [LARGE SCALE GENOMIC DNA]</scope>
</reference>
<evidence type="ECO:0000313" key="2">
    <source>
        <dbReference type="Proteomes" id="UP001060085"/>
    </source>
</evidence>
<organism evidence="1 2">
    <name type="scientific">Catharanthus roseus</name>
    <name type="common">Madagascar periwinkle</name>
    <name type="synonym">Vinca rosea</name>
    <dbReference type="NCBI Taxonomy" id="4058"/>
    <lineage>
        <taxon>Eukaryota</taxon>
        <taxon>Viridiplantae</taxon>
        <taxon>Streptophyta</taxon>
        <taxon>Embryophyta</taxon>
        <taxon>Tracheophyta</taxon>
        <taxon>Spermatophyta</taxon>
        <taxon>Magnoliopsida</taxon>
        <taxon>eudicotyledons</taxon>
        <taxon>Gunneridae</taxon>
        <taxon>Pentapetalae</taxon>
        <taxon>asterids</taxon>
        <taxon>lamiids</taxon>
        <taxon>Gentianales</taxon>
        <taxon>Apocynaceae</taxon>
        <taxon>Rauvolfioideae</taxon>
        <taxon>Vinceae</taxon>
        <taxon>Catharanthinae</taxon>
        <taxon>Catharanthus</taxon>
    </lineage>
</organism>
<evidence type="ECO:0000313" key="1">
    <source>
        <dbReference type="EMBL" id="KAI5665450.1"/>
    </source>
</evidence>
<dbReference type="Proteomes" id="UP001060085">
    <property type="component" value="Linkage Group LG04"/>
</dbReference>